<gene>
    <name evidence="2" type="ORF">CUV01_17640</name>
</gene>
<accession>A0A2K9EVM6</accession>
<reference evidence="2 3" key="1">
    <citation type="submission" date="2017-12" db="EMBL/GenBank/DDBJ databases">
        <authorList>
            <person name="Hurst M.R.H."/>
        </authorList>
    </citation>
    <scope>NUCLEOTIDE SEQUENCE [LARGE SCALE GENOMIC DNA]</scope>
    <source>
        <strain evidence="2 3">BM15</strain>
    </source>
</reference>
<dbReference type="KEGG" id="paro:CUV01_17640"/>
<dbReference type="AlphaFoldDB" id="A0A2K9EVM6"/>
<keyword evidence="3" id="KW-1185">Reference proteome</keyword>
<keyword evidence="1" id="KW-0472">Membrane</keyword>
<name>A0A2K9EVM6_9RHOB</name>
<keyword evidence="1" id="KW-1133">Transmembrane helix</keyword>
<keyword evidence="2" id="KW-0808">Transferase</keyword>
<dbReference type="GO" id="GO:0016301">
    <property type="term" value="F:kinase activity"/>
    <property type="evidence" value="ECO:0007669"/>
    <property type="project" value="UniProtKB-KW"/>
</dbReference>
<dbReference type="OrthoDB" id="7819947at2"/>
<protein>
    <submittedName>
        <fullName evidence="2">Histidine kinase</fullName>
    </submittedName>
</protein>
<dbReference type="InterPro" id="IPR045616">
    <property type="entry name" value="DUF6446"/>
</dbReference>
<sequence>MNWGKVAIVSIFVAAIATGAGVWYAQEYGYYENIDPAGPDAIVTATSAADGEQTDLPVADFQGINGTSSPIRWRACFQLTEQPLPDSLTPYAGATPLNAPGWFDCFDAEQIGDDLASGAATAVLGQADIRPDVDRVLAIYPDGRAFGWHQYLDKTPERGVMD</sequence>
<dbReference type="Pfam" id="PF20044">
    <property type="entry name" value="DUF6446"/>
    <property type="match status" value="1"/>
</dbReference>
<keyword evidence="1" id="KW-0812">Transmembrane</keyword>
<keyword evidence="2" id="KW-0418">Kinase</keyword>
<proteinExistence type="predicted"/>
<dbReference type="EMBL" id="CP025408">
    <property type="protein sequence ID" value="AUH34956.1"/>
    <property type="molecule type" value="Genomic_DNA"/>
</dbReference>
<evidence type="ECO:0000313" key="2">
    <source>
        <dbReference type="EMBL" id="AUH34956.1"/>
    </source>
</evidence>
<evidence type="ECO:0000256" key="1">
    <source>
        <dbReference type="SAM" id="Phobius"/>
    </source>
</evidence>
<organism evidence="2 3">
    <name type="scientific">Paracoccus tegillarcae</name>
    <dbReference type="NCBI Taxonomy" id="1529068"/>
    <lineage>
        <taxon>Bacteria</taxon>
        <taxon>Pseudomonadati</taxon>
        <taxon>Pseudomonadota</taxon>
        <taxon>Alphaproteobacteria</taxon>
        <taxon>Rhodobacterales</taxon>
        <taxon>Paracoccaceae</taxon>
        <taxon>Paracoccus</taxon>
    </lineage>
</organism>
<evidence type="ECO:0000313" key="3">
    <source>
        <dbReference type="Proteomes" id="UP000233742"/>
    </source>
</evidence>
<dbReference type="Proteomes" id="UP000233742">
    <property type="component" value="Chromosome"/>
</dbReference>
<dbReference type="RefSeq" id="WP_101461616.1">
    <property type="nucleotide sequence ID" value="NZ_CP025408.1"/>
</dbReference>
<feature type="transmembrane region" description="Helical" evidence="1">
    <location>
        <begin position="6"/>
        <end position="25"/>
    </location>
</feature>